<sequence length="461" mass="54028">MSYDKNNILSNAFIHLYFDLDENSVDELVIQYLNDDTNLQTLLDYLVEIGLKFMVGDATPDTFRFIMPQFRFVCDKNYQLEIVKFKADHVYLKKGAVVFATNLFVDNPASTMDRLINLLPELSETNVNFVNRSNNAEVGEKFYVWNGANGIVFGRPYLDWMGMKVCNGTPYTQNNMYRLYIIGEELAQLFIAKKLEAAADEHLKNYYKGTPLTRTQNEKYVINSKTVTTNNYDVVFDQFEEEFNTNVGHIHFIQRDYIFDGKFPTDLLEELQKHWVSNTSVYKVVNRFNKNRNLNDMLINEMVIDRYAINKYRKMMVVGDKYQFLTNKSSSVEHIFVPNDIVQIRHTLNAAYVPKLGIVILATHMFFGARRVLNFEPHEDLSVFVKRKVIISDEDVFYHVGGSYFLEETSFVNNQAPIYIMVRIDDDLIVRHNLIRTSRKLTDLKYNWVYNTILSLFVRKY</sequence>
<name>A0AAE7MLH4_9BBAC</name>
<dbReference type="InterPro" id="IPR006997">
    <property type="entry name" value="Baculo_Y142"/>
</dbReference>
<dbReference type="RefSeq" id="YP_010800732.1">
    <property type="nucleotide sequence ID" value="NC_076905.1"/>
</dbReference>
<reference evidence="1" key="1">
    <citation type="journal article" date="2020" name="Viruses">
        <title>Genome Analysis of a Novel Clade b Betabaculovirus Isolated from the Legume Pest Matsumuraeses phaseoli (Lepidoptera: Tortricidae).</title>
        <authorList>
            <person name="Shu R."/>
            <person name="Meng Q."/>
            <person name="Miao L."/>
            <person name="Liang H."/>
            <person name="Chen J."/>
            <person name="Xu Y."/>
            <person name="Cheng L."/>
            <person name="Jin W."/>
            <person name="Qin Q."/>
            <person name="Zhang H."/>
        </authorList>
    </citation>
    <scope>NUCLEOTIDE SEQUENCE</scope>
    <source>
        <strain evidence="1">IOZ01</strain>
    </source>
</reference>
<accession>A0AAE7MLH4</accession>
<gene>
    <name evidence="1" type="primary">49k</name>
    <name evidence="1" type="ORF">H4Q86_014</name>
</gene>
<dbReference type="Proteomes" id="UP000829694">
    <property type="component" value="Segment"/>
</dbReference>
<evidence type="ECO:0000313" key="2">
    <source>
        <dbReference type="Proteomes" id="UP000829694"/>
    </source>
</evidence>
<evidence type="ECO:0000313" key="1">
    <source>
        <dbReference type="EMBL" id="QOD39977.1"/>
    </source>
</evidence>
<dbReference type="GeneID" id="80539378"/>
<dbReference type="EMBL" id="MT844067">
    <property type="protein sequence ID" value="QOD39977.1"/>
    <property type="molecule type" value="Genomic_DNA"/>
</dbReference>
<dbReference type="Pfam" id="PF04913">
    <property type="entry name" value="Baculo_Y142"/>
    <property type="match status" value="1"/>
</dbReference>
<organism evidence="1 2">
    <name type="scientific">Matsumuraeses phaseoli granulovirus</name>
    <dbReference type="NCBI Taxonomy" id="2760664"/>
    <lineage>
        <taxon>Viruses</taxon>
        <taxon>Viruses incertae sedis</taxon>
        <taxon>Naldaviricetes</taxon>
        <taxon>Lefavirales</taxon>
        <taxon>Baculoviridae</taxon>
        <taxon>Betabaculovirus</taxon>
        <taxon>Betabaculovirus maphaseoli</taxon>
    </lineage>
</organism>
<keyword evidence="2" id="KW-1185">Reference proteome</keyword>
<protein>
    <submittedName>
        <fullName evidence="1">49k</fullName>
    </submittedName>
</protein>
<dbReference type="KEGG" id="vg:80539378"/>
<proteinExistence type="predicted"/>